<reference evidence="1 2" key="1">
    <citation type="submission" date="2018-04" db="EMBL/GenBank/DDBJ databases">
        <title>Genomic Encyclopedia of Type Strains, Phase III (KMG-III): the genomes of soil and plant-associated and newly described type strains.</title>
        <authorList>
            <person name="Whitman W."/>
        </authorList>
    </citation>
    <scope>NUCLEOTIDE SEQUENCE [LARGE SCALE GENOMIC DNA]</scope>
    <source>
        <strain evidence="1 2">MA101b</strain>
    </source>
</reference>
<sequence>MVMEVPMYGFSHCKIYGGVMLIIANILFSTVSADANAATLPSKRDIAKTSAVKSNTIAPSTRLSDIAVRLRQNGVAACAPQINAAGATILAGASQYDTLSNWNPKGGDQRSVNVVVAQRYPEKEPIPSGVSTIVATPVSPGRCDLVAVQVVPSPLSCDAVRNAMTTRAQARGQLVGVTVMQQGPTETLLVPTGTGTCVVVDLTTTYAQ</sequence>
<keyword evidence="2" id="KW-1185">Reference proteome</keyword>
<dbReference type="Proteomes" id="UP000244189">
    <property type="component" value="Unassembled WGS sequence"/>
</dbReference>
<dbReference type="EMBL" id="QAOG01000007">
    <property type="protein sequence ID" value="PTQ58646.1"/>
    <property type="molecule type" value="Genomic_DNA"/>
</dbReference>
<organism evidence="1 2">
    <name type="scientific">Sphingomonas aurantiaca</name>
    <dbReference type="NCBI Taxonomy" id="185949"/>
    <lineage>
        <taxon>Bacteria</taxon>
        <taxon>Pseudomonadati</taxon>
        <taxon>Pseudomonadota</taxon>
        <taxon>Alphaproteobacteria</taxon>
        <taxon>Sphingomonadales</taxon>
        <taxon>Sphingomonadaceae</taxon>
        <taxon>Sphingomonas</taxon>
    </lineage>
</organism>
<proteinExistence type="predicted"/>
<evidence type="ECO:0000313" key="1">
    <source>
        <dbReference type="EMBL" id="PTQ58646.1"/>
    </source>
</evidence>
<accession>A0A2T5GH41</accession>
<evidence type="ECO:0000313" key="2">
    <source>
        <dbReference type="Proteomes" id="UP000244189"/>
    </source>
</evidence>
<comment type="caution">
    <text evidence="1">The sequence shown here is derived from an EMBL/GenBank/DDBJ whole genome shotgun (WGS) entry which is preliminary data.</text>
</comment>
<gene>
    <name evidence="1" type="ORF">C8J26_3514</name>
</gene>
<dbReference type="AlphaFoldDB" id="A0A2T5GH41"/>
<name>A0A2T5GH41_9SPHN</name>
<protein>
    <submittedName>
        <fullName evidence="1">Uncharacterized protein</fullName>
    </submittedName>
</protein>